<dbReference type="EMBL" id="JABAFZ010000006">
    <property type="protein sequence ID" value="NME89603.1"/>
    <property type="molecule type" value="Genomic_DNA"/>
</dbReference>
<dbReference type="Pfam" id="PF01497">
    <property type="entry name" value="Peripla_BP_2"/>
    <property type="match status" value="1"/>
</dbReference>
<feature type="domain" description="Fe/B12 periplasmic-binding" evidence="2">
    <location>
        <begin position="79"/>
        <end position="340"/>
    </location>
</feature>
<evidence type="ECO:0000313" key="4">
    <source>
        <dbReference type="Proteomes" id="UP000544551"/>
    </source>
</evidence>
<evidence type="ECO:0000259" key="2">
    <source>
        <dbReference type="PROSITE" id="PS50983"/>
    </source>
</evidence>
<dbReference type="InterPro" id="IPR002491">
    <property type="entry name" value="ABC_transptr_periplasmic_BD"/>
</dbReference>
<sequence>MLTLTGCASWDNTSTTNAALQKELQEGDIQDIANATGPARVDSLAEVEPVTDSPSPALPVELTDADGNDVVVDDVSRIVALDLYGTYTKTLRGLGLGENIIGRTVSSTEESLKDIPSVTAGGHDINVEAVLNLDPSLVIVDHSIGPASAIDQIRAAGVTTVVMSPERSIETIGQDIRNVAGVVGLPEEGETLAQRSEDELAKAQETIAGIIPDEPLRMAFLYARGTGGIFYILGDEDGSSDLIEALGGTDIASENGIGSPTPASAEALVELNPQVFVMMNAGLESTGDIAGLLDRPGVAQTDAGKNQRVLTLPDGDSLAFGPQTAEMLLRAAKGLYLGDESGNSN</sequence>
<reference evidence="3 4" key="1">
    <citation type="submission" date="2020-04" db="EMBL/GenBank/DDBJ databases">
        <authorList>
            <person name="Hitch T.C.A."/>
            <person name="Wylensek D."/>
            <person name="Clavel T."/>
        </authorList>
    </citation>
    <scope>NUCLEOTIDE SEQUENCE [LARGE SCALE GENOMIC DNA]</scope>
    <source>
        <strain evidence="3 4">BL-383-APC-3D</strain>
    </source>
</reference>
<comment type="caution">
    <text evidence="3">The sequence shown here is derived from an EMBL/GenBank/DDBJ whole genome shotgun (WGS) entry which is preliminary data.</text>
</comment>
<dbReference type="InterPro" id="IPR050902">
    <property type="entry name" value="ABC_Transporter_SBP"/>
</dbReference>
<comment type="similarity">
    <text evidence="1">Belongs to the bacterial solute-binding protein 8 family.</text>
</comment>
<dbReference type="PANTHER" id="PTHR30535">
    <property type="entry name" value="VITAMIN B12-BINDING PROTEIN"/>
    <property type="match status" value="1"/>
</dbReference>
<dbReference type="PANTHER" id="PTHR30535:SF4">
    <property type="entry name" value="HEMIN-BINDING PERIPLASMIC PROTEIN HMUT"/>
    <property type="match status" value="1"/>
</dbReference>
<gene>
    <name evidence="3" type="ORF">HF853_07975</name>
</gene>
<dbReference type="PROSITE" id="PS50983">
    <property type="entry name" value="FE_B12_PBP"/>
    <property type="match status" value="1"/>
</dbReference>
<dbReference type="SUPFAM" id="SSF53807">
    <property type="entry name" value="Helical backbone' metal receptor"/>
    <property type="match status" value="1"/>
</dbReference>
<dbReference type="AlphaFoldDB" id="A0AB36CL83"/>
<dbReference type="Gene3D" id="3.40.50.1980">
    <property type="entry name" value="Nitrogenase molybdenum iron protein domain"/>
    <property type="match status" value="2"/>
</dbReference>
<organism evidence="3 4">
    <name type="scientific">Corynebacterium stationis</name>
    <dbReference type="NCBI Taxonomy" id="1705"/>
    <lineage>
        <taxon>Bacteria</taxon>
        <taxon>Bacillati</taxon>
        <taxon>Actinomycetota</taxon>
        <taxon>Actinomycetes</taxon>
        <taxon>Mycobacteriales</taxon>
        <taxon>Corynebacteriaceae</taxon>
        <taxon>Corynebacterium</taxon>
    </lineage>
</organism>
<accession>A0AB36CL83</accession>
<evidence type="ECO:0000256" key="1">
    <source>
        <dbReference type="ARBA" id="ARBA00008814"/>
    </source>
</evidence>
<dbReference type="Proteomes" id="UP000544551">
    <property type="component" value="Unassembled WGS sequence"/>
</dbReference>
<evidence type="ECO:0000313" key="3">
    <source>
        <dbReference type="EMBL" id="NME89603.1"/>
    </source>
</evidence>
<name>A0AB36CL83_9CORY</name>
<proteinExistence type="inferred from homology"/>
<protein>
    <submittedName>
        <fullName evidence="3">ABC transporter substrate-binding protein</fullName>
    </submittedName>
</protein>